<name>A0A839XUP1_9PSEU</name>
<dbReference type="Pfam" id="PF10099">
    <property type="entry name" value="RskA_C"/>
    <property type="match status" value="1"/>
</dbReference>
<accession>A0A839XUP1</accession>
<sequence>MNNDMSSLTGAYAVDALTGPERAEFEHHLAECEECAQEVRELRETAGLLGVAAAEEPPAQLKGRVLHEIAHTRQEPPMAEPVPIGRRKRRAASRWGTRLAVAASVIGIGLAAVFGVAAWQSQQELDQARERIEQAGTRGAEMARVLHAPDARLIHASEGGAVATVIVSADLGKAVFMSEHMPAAPEDKVHQLWAIDEQGATSMGVLTDGDVPVTADMPGGTAKLGVTTEPTGGSPQPTTDPFMLLSLRA</sequence>
<evidence type="ECO:0000256" key="3">
    <source>
        <dbReference type="ARBA" id="ARBA00022475"/>
    </source>
</evidence>
<feature type="transmembrane region" description="Helical" evidence="11">
    <location>
        <begin position="95"/>
        <end position="119"/>
    </location>
</feature>
<dbReference type="PANTHER" id="PTHR37461">
    <property type="entry name" value="ANTI-SIGMA-K FACTOR RSKA"/>
    <property type="match status" value="1"/>
</dbReference>
<evidence type="ECO:0000256" key="7">
    <source>
        <dbReference type="ARBA" id="ARBA00023136"/>
    </source>
</evidence>
<dbReference type="InterPro" id="IPR018764">
    <property type="entry name" value="RskA_C"/>
</dbReference>
<dbReference type="Proteomes" id="UP000564573">
    <property type="component" value="Unassembled WGS sequence"/>
</dbReference>
<dbReference type="PANTHER" id="PTHR37461:SF1">
    <property type="entry name" value="ANTI-SIGMA-K FACTOR RSKA"/>
    <property type="match status" value="1"/>
</dbReference>
<reference evidence="14 15" key="1">
    <citation type="submission" date="2020-08" db="EMBL/GenBank/DDBJ databases">
        <title>Sequencing the genomes of 1000 actinobacteria strains.</title>
        <authorList>
            <person name="Klenk H.-P."/>
        </authorList>
    </citation>
    <scope>NUCLEOTIDE SEQUENCE [LARGE SCALE GENOMIC DNA]</scope>
    <source>
        <strain evidence="14 15">DSM 45267</strain>
    </source>
</reference>
<dbReference type="AlphaFoldDB" id="A0A839XUP1"/>
<evidence type="ECO:0000259" key="13">
    <source>
        <dbReference type="Pfam" id="PF22618"/>
    </source>
</evidence>
<keyword evidence="3" id="KW-1003">Cell membrane</keyword>
<keyword evidence="5 11" id="KW-1133">Transmembrane helix</keyword>
<dbReference type="Pfam" id="PF22618">
    <property type="entry name" value="RskA_N"/>
    <property type="match status" value="1"/>
</dbReference>
<evidence type="ECO:0000256" key="4">
    <source>
        <dbReference type="ARBA" id="ARBA00022692"/>
    </source>
</evidence>
<dbReference type="GO" id="GO:0006417">
    <property type="term" value="P:regulation of translation"/>
    <property type="evidence" value="ECO:0007669"/>
    <property type="project" value="TreeGrafter"/>
</dbReference>
<dbReference type="InterPro" id="IPR041916">
    <property type="entry name" value="Anti_sigma_zinc_sf"/>
</dbReference>
<keyword evidence="4 11" id="KW-0812">Transmembrane</keyword>
<evidence type="ECO:0000259" key="12">
    <source>
        <dbReference type="Pfam" id="PF10099"/>
    </source>
</evidence>
<feature type="domain" description="Anti-sigma K factor RskA C-terminal" evidence="12">
    <location>
        <begin position="101"/>
        <end position="241"/>
    </location>
</feature>
<dbReference type="InterPro" id="IPR051474">
    <property type="entry name" value="Anti-sigma-K/W_factor"/>
</dbReference>
<dbReference type="RefSeq" id="WP_183783085.1">
    <property type="nucleotide sequence ID" value="NZ_JACIBS010000001.1"/>
</dbReference>
<keyword evidence="8" id="KW-0804">Transcription</keyword>
<comment type="caution">
    <text evidence="14">The sequence shown here is derived from an EMBL/GenBank/DDBJ whole genome shotgun (WGS) entry which is preliminary data.</text>
</comment>
<keyword evidence="15" id="KW-1185">Reference proteome</keyword>
<feature type="domain" description="Anti-sigma-K factor RskA N-terminal" evidence="13">
    <location>
        <begin position="7"/>
        <end position="46"/>
    </location>
</feature>
<evidence type="ECO:0000313" key="14">
    <source>
        <dbReference type="EMBL" id="MBB3663726.1"/>
    </source>
</evidence>
<evidence type="ECO:0000256" key="9">
    <source>
        <dbReference type="ARBA" id="ARBA00029829"/>
    </source>
</evidence>
<evidence type="ECO:0000313" key="15">
    <source>
        <dbReference type="Proteomes" id="UP000564573"/>
    </source>
</evidence>
<evidence type="ECO:0000256" key="5">
    <source>
        <dbReference type="ARBA" id="ARBA00022989"/>
    </source>
</evidence>
<dbReference type="GO" id="GO:0005886">
    <property type="term" value="C:plasma membrane"/>
    <property type="evidence" value="ECO:0007669"/>
    <property type="project" value="UniProtKB-SubCell"/>
</dbReference>
<comment type="subcellular location">
    <subcellularLocation>
        <location evidence="2">Cell membrane</location>
    </subcellularLocation>
    <subcellularLocation>
        <location evidence="1">Membrane</location>
        <topology evidence="1">Single-pass membrane protein</topology>
    </subcellularLocation>
</comment>
<keyword evidence="7 11" id="KW-0472">Membrane</keyword>
<evidence type="ECO:0000256" key="6">
    <source>
        <dbReference type="ARBA" id="ARBA00023015"/>
    </source>
</evidence>
<gene>
    <name evidence="14" type="ORF">FB384_002630</name>
</gene>
<evidence type="ECO:0000256" key="1">
    <source>
        <dbReference type="ARBA" id="ARBA00004167"/>
    </source>
</evidence>
<evidence type="ECO:0000256" key="11">
    <source>
        <dbReference type="SAM" id="Phobius"/>
    </source>
</evidence>
<dbReference type="EMBL" id="JACIBS010000001">
    <property type="protein sequence ID" value="MBB3663726.1"/>
    <property type="molecule type" value="Genomic_DNA"/>
</dbReference>
<protein>
    <recommendedName>
        <fullName evidence="10">Regulator of SigK</fullName>
    </recommendedName>
    <alternativeName>
        <fullName evidence="9">Sigma-K anti-sigma factor RskA</fullName>
    </alternativeName>
</protein>
<evidence type="ECO:0000256" key="10">
    <source>
        <dbReference type="ARBA" id="ARBA00030803"/>
    </source>
</evidence>
<organism evidence="14 15">
    <name type="scientific">Prauserella sediminis</name>
    <dbReference type="NCBI Taxonomy" id="577680"/>
    <lineage>
        <taxon>Bacteria</taxon>
        <taxon>Bacillati</taxon>
        <taxon>Actinomycetota</taxon>
        <taxon>Actinomycetes</taxon>
        <taxon>Pseudonocardiales</taxon>
        <taxon>Pseudonocardiaceae</taxon>
        <taxon>Prauserella</taxon>
        <taxon>Prauserella salsuginis group</taxon>
    </lineage>
</organism>
<dbReference type="InterPro" id="IPR053877">
    <property type="entry name" value="RskA_N"/>
</dbReference>
<dbReference type="GO" id="GO:0016989">
    <property type="term" value="F:sigma factor antagonist activity"/>
    <property type="evidence" value="ECO:0007669"/>
    <property type="project" value="TreeGrafter"/>
</dbReference>
<keyword evidence="6" id="KW-0805">Transcription regulation</keyword>
<dbReference type="Gene3D" id="1.10.10.1320">
    <property type="entry name" value="Anti-sigma factor, zinc-finger domain"/>
    <property type="match status" value="1"/>
</dbReference>
<evidence type="ECO:0000256" key="8">
    <source>
        <dbReference type="ARBA" id="ARBA00023163"/>
    </source>
</evidence>
<evidence type="ECO:0000256" key="2">
    <source>
        <dbReference type="ARBA" id="ARBA00004236"/>
    </source>
</evidence>
<proteinExistence type="predicted"/>